<dbReference type="InterPro" id="IPR045000">
    <property type="entry name" value="TR"/>
</dbReference>
<sequence length="163" mass="17933">MESSRHERSCHRRNQRSRELASLGARIQTCARDESQLNQCLQEWKMKGFNVTGSVCDISSRADREKLMQTVSSLFDENLNRLVLNECDGIVQFILGEEFSKNIAPNTPMRRAGEPEVAAVAVFILAGEPEEVVAVAAFLCLPAASYITGQTICVDGALSGHAF</sequence>
<evidence type="ECO:0000313" key="8">
    <source>
        <dbReference type="Proteomes" id="UP000011750"/>
    </source>
</evidence>
<keyword evidence="3" id="KW-0934">Plastid</keyword>
<dbReference type="InterPro" id="IPR002347">
    <property type="entry name" value="SDR_fam"/>
</dbReference>
<dbReference type="SUPFAM" id="SSF51735">
    <property type="entry name" value="NAD(P)-binding Rossmann-fold domains"/>
    <property type="match status" value="1"/>
</dbReference>
<dbReference type="STRING" id="51351.M4ELN7"/>
<evidence type="ECO:0000256" key="2">
    <source>
        <dbReference type="ARBA" id="ARBA00022528"/>
    </source>
</evidence>
<reference evidence="7 8" key="1">
    <citation type="journal article" date="2011" name="Nat. Genet.">
        <title>The genome of the mesopolyploid crop species Brassica rapa.</title>
        <authorList>
            <consortium name="Brassica rapa Genome Sequencing Project Consortium"/>
            <person name="Wang X."/>
            <person name="Wang H."/>
            <person name="Wang J."/>
            <person name="Sun R."/>
            <person name="Wu J."/>
            <person name="Liu S."/>
            <person name="Bai Y."/>
            <person name="Mun J.H."/>
            <person name="Bancroft I."/>
            <person name="Cheng F."/>
            <person name="Huang S."/>
            <person name="Li X."/>
            <person name="Hua W."/>
            <person name="Wang J."/>
            <person name="Wang X."/>
            <person name="Freeling M."/>
            <person name="Pires J.C."/>
            <person name="Paterson A.H."/>
            <person name="Chalhoub B."/>
            <person name="Wang B."/>
            <person name="Hayward A."/>
            <person name="Sharpe A.G."/>
            <person name="Park B.S."/>
            <person name="Weisshaar B."/>
            <person name="Liu B."/>
            <person name="Li B."/>
            <person name="Liu B."/>
            <person name="Tong C."/>
            <person name="Song C."/>
            <person name="Duran C."/>
            <person name="Peng C."/>
            <person name="Geng C."/>
            <person name="Koh C."/>
            <person name="Lin C."/>
            <person name="Edwards D."/>
            <person name="Mu D."/>
            <person name="Shen D."/>
            <person name="Soumpourou E."/>
            <person name="Li F."/>
            <person name="Fraser F."/>
            <person name="Conant G."/>
            <person name="Lassalle G."/>
            <person name="King G.J."/>
            <person name="Bonnema G."/>
            <person name="Tang H."/>
            <person name="Wang H."/>
            <person name="Belcram H."/>
            <person name="Zhou H."/>
            <person name="Hirakawa H."/>
            <person name="Abe H."/>
            <person name="Guo H."/>
            <person name="Wang H."/>
            <person name="Jin H."/>
            <person name="Parkin I.A."/>
            <person name="Batley J."/>
            <person name="Kim J.S."/>
            <person name="Just J."/>
            <person name="Li J."/>
            <person name="Xu J."/>
            <person name="Deng J."/>
            <person name="Kim J.A."/>
            <person name="Li J."/>
            <person name="Yu J."/>
            <person name="Meng J."/>
            <person name="Wang J."/>
            <person name="Min J."/>
            <person name="Poulain J."/>
            <person name="Wang J."/>
            <person name="Hatakeyama K."/>
            <person name="Wu K."/>
            <person name="Wang L."/>
            <person name="Fang L."/>
            <person name="Trick M."/>
            <person name="Links M.G."/>
            <person name="Zhao M."/>
            <person name="Jin M."/>
            <person name="Ramchiary N."/>
            <person name="Drou N."/>
            <person name="Berkman P.J."/>
            <person name="Cai Q."/>
            <person name="Huang Q."/>
            <person name="Li R."/>
            <person name="Tabata S."/>
            <person name="Cheng S."/>
            <person name="Zhang S."/>
            <person name="Zhang S."/>
            <person name="Huang S."/>
            <person name="Sato S."/>
            <person name="Sun S."/>
            <person name="Kwon S.J."/>
            <person name="Choi S.R."/>
            <person name="Lee T.H."/>
            <person name="Fan W."/>
            <person name="Zhao X."/>
            <person name="Tan X."/>
            <person name="Xu X."/>
            <person name="Wang Y."/>
            <person name="Qiu Y."/>
            <person name="Yin Y."/>
            <person name="Li Y."/>
            <person name="Du Y."/>
            <person name="Liao Y."/>
            <person name="Lim Y."/>
            <person name="Narusaka Y."/>
            <person name="Wang Y."/>
            <person name="Wang Z."/>
            <person name="Li Z."/>
            <person name="Wang Z."/>
            <person name="Xiong Z."/>
            <person name="Zhang Z."/>
        </authorList>
    </citation>
    <scope>NUCLEOTIDE SEQUENCE [LARGE SCALE GENOMIC DNA]</scope>
    <source>
        <strain evidence="7 8">cv. Chiifu-401-42</strain>
    </source>
</reference>
<evidence type="ECO:0000256" key="6">
    <source>
        <dbReference type="ARBA" id="ARBA00025714"/>
    </source>
</evidence>
<protein>
    <recommendedName>
        <fullName evidence="9">Tropinone reductase</fullName>
    </recommendedName>
</protein>
<evidence type="ECO:0008006" key="9">
    <source>
        <dbReference type="Google" id="ProtNLM"/>
    </source>
</evidence>
<evidence type="ECO:0000313" key="7">
    <source>
        <dbReference type="EnsemblPlants" id="Bra029705.1-P"/>
    </source>
</evidence>
<keyword evidence="2" id="KW-0150">Chloroplast</keyword>
<dbReference type="GO" id="GO:0016491">
    <property type="term" value="F:oxidoreductase activity"/>
    <property type="evidence" value="ECO:0007669"/>
    <property type="project" value="UniProtKB-KW"/>
</dbReference>
<reference evidence="7" key="3">
    <citation type="submission" date="2023-03" db="UniProtKB">
        <authorList>
            <consortium name="EnsemblPlants"/>
        </authorList>
    </citation>
    <scope>IDENTIFICATION</scope>
    <source>
        <strain evidence="7">cv. Chiifu-401-42</strain>
    </source>
</reference>
<proteinExistence type="inferred from homology"/>
<dbReference type="HOGENOM" id="CLU_010194_1_1_1"/>
<dbReference type="PANTHER" id="PTHR42898:SF53">
    <property type="entry name" value="TROPINONE REDUCTASE"/>
    <property type="match status" value="1"/>
</dbReference>
<keyword evidence="4" id="KW-0521">NADP</keyword>
<dbReference type="InParanoid" id="M4ELN7"/>
<comment type="similarity">
    <text evidence="6">Belongs to the short-chain dehydrogenases/reductases (SDR) family. SDR65C subfamily.</text>
</comment>
<dbReference type="EnsemblPlants" id="Bra029705.1">
    <property type="protein sequence ID" value="Bra029705.1-P"/>
    <property type="gene ID" value="Bra029705"/>
</dbReference>
<dbReference type="Proteomes" id="UP000011750">
    <property type="component" value="Chromosome A05"/>
</dbReference>
<dbReference type="eggNOG" id="KOG0725">
    <property type="taxonomic scope" value="Eukaryota"/>
</dbReference>
<dbReference type="AlphaFoldDB" id="M4ELN7"/>
<name>M4ELN7_BRACM</name>
<dbReference type="SMR" id="M4ELN7"/>
<evidence type="ECO:0000256" key="1">
    <source>
        <dbReference type="ARBA" id="ARBA00004229"/>
    </source>
</evidence>
<comment type="subcellular location">
    <subcellularLocation>
        <location evidence="1">Plastid</location>
        <location evidence="1">Chloroplast</location>
    </subcellularLocation>
</comment>
<dbReference type="InterPro" id="IPR036291">
    <property type="entry name" value="NAD(P)-bd_dom_sf"/>
</dbReference>
<dbReference type="GO" id="GO:0009507">
    <property type="term" value="C:chloroplast"/>
    <property type="evidence" value="ECO:0007669"/>
    <property type="project" value="UniProtKB-SubCell"/>
</dbReference>
<accession>M4ELN7</accession>
<evidence type="ECO:0000256" key="5">
    <source>
        <dbReference type="ARBA" id="ARBA00023002"/>
    </source>
</evidence>
<dbReference type="Pfam" id="PF13561">
    <property type="entry name" value="adh_short_C2"/>
    <property type="match status" value="1"/>
</dbReference>
<dbReference type="Gene3D" id="3.40.50.720">
    <property type="entry name" value="NAD(P)-binding Rossmann-like Domain"/>
    <property type="match status" value="2"/>
</dbReference>
<evidence type="ECO:0000256" key="3">
    <source>
        <dbReference type="ARBA" id="ARBA00022640"/>
    </source>
</evidence>
<keyword evidence="8" id="KW-1185">Reference proteome</keyword>
<evidence type="ECO:0000256" key="4">
    <source>
        <dbReference type="ARBA" id="ARBA00022857"/>
    </source>
</evidence>
<dbReference type="OMA" id="HERSCHR"/>
<organism evidence="7 8">
    <name type="scientific">Brassica campestris</name>
    <name type="common">Field mustard</name>
    <dbReference type="NCBI Taxonomy" id="3711"/>
    <lineage>
        <taxon>Eukaryota</taxon>
        <taxon>Viridiplantae</taxon>
        <taxon>Streptophyta</taxon>
        <taxon>Embryophyta</taxon>
        <taxon>Tracheophyta</taxon>
        <taxon>Spermatophyta</taxon>
        <taxon>Magnoliopsida</taxon>
        <taxon>eudicotyledons</taxon>
        <taxon>Gunneridae</taxon>
        <taxon>Pentapetalae</taxon>
        <taxon>rosids</taxon>
        <taxon>malvids</taxon>
        <taxon>Brassicales</taxon>
        <taxon>Brassicaceae</taxon>
        <taxon>Brassiceae</taxon>
        <taxon>Brassica</taxon>
    </lineage>
</organism>
<dbReference type="Gramene" id="Bra029705.1">
    <property type="protein sequence ID" value="Bra029705.1-P"/>
    <property type="gene ID" value="Bra029705"/>
</dbReference>
<keyword evidence="5" id="KW-0560">Oxidoreductase</keyword>
<dbReference type="PANTHER" id="PTHR42898">
    <property type="entry name" value="TROPINONE REDUCTASE"/>
    <property type="match status" value="1"/>
</dbReference>
<reference evidence="7 8" key="2">
    <citation type="journal article" date="2018" name="Hortic Res">
        <title>Improved Brassica rapa reference genome by single-molecule sequencing and chromosome conformation capture technologies.</title>
        <authorList>
            <person name="Zhang L."/>
            <person name="Cai X."/>
            <person name="Wu J."/>
            <person name="Liu M."/>
            <person name="Grob S."/>
            <person name="Cheng F."/>
            <person name="Liang J."/>
            <person name="Cai C."/>
            <person name="Liu Z."/>
            <person name="Liu B."/>
            <person name="Wang F."/>
            <person name="Li S."/>
            <person name="Liu F."/>
            <person name="Li X."/>
            <person name="Cheng L."/>
            <person name="Yang W."/>
            <person name="Li M.H."/>
            <person name="Grossniklaus U."/>
            <person name="Zheng H."/>
            <person name="Wang X."/>
        </authorList>
    </citation>
    <scope>NUCLEOTIDE SEQUENCE [LARGE SCALE GENOMIC DNA]</scope>
    <source>
        <strain evidence="7 8">cv. Chiifu-401-42</strain>
    </source>
</reference>
<dbReference type="Pfam" id="PF00106">
    <property type="entry name" value="adh_short"/>
    <property type="match status" value="1"/>
</dbReference>